<accession>A0AAN9RMB4</accession>
<protein>
    <submittedName>
        <fullName evidence="2">Uncharacterized protein</fullName>
    </submittedName>
</protein>
<proteinExistence type="predicted"/>
<name>A0AAN9RMB4_PHACN</name>
<evidence type="ECO:0000256" key="1">
    <source>
        <dbReference type="SAM" id="MobiDB-lite"/>
    </source>
</evidence>
<dbReference type="EMBL" id="JAYMYR010000002">
    <property type="protein sequence ID" value="KAK7376939.1"/>
    <property type="molecule type" value="Genomic_DNA"/>
</dbReference>
<keyword evidence="3" id="KW-1185">Reference proteome</keyword>
<evidence type="ECO:0000313" key="3">
    <source>
        <dbReference type="Proteomes" id="UP001374584"/>
    </source>
</evidence>
<gene>
    <name evidence="2" type="ORF">VNO80_02359</name>
</gene>
<organism evidence="2 3">
    <name type="scientific">Phaseolus coccineus</name>
    <name type="common">Scarlet runner bean</name>
    <name type="synonym">Phaseolus multiflorus</name>
    <dbReference type="NCBI Taxonomy" id="3886"/>
    <lineage>
        <taxon>Eukaryota</taxon>
        <taxon>Viridiplantae</taxon>
        <taxon>Streptophyta</taxon>
        <taxon>Embryophyta</taxon>
        <taxon>Tracheophyta</taxon>
        <taxon>Spermatophyta</taxon>
        <taxon>Magnoliopsida</taxon>
        <taxon>eudicotyledons</taxon>
        <taxon>Gunneridae</taxon>
        <taxon>Pentapetalae</taxon>
        <taxon>rosids</taxon>
        <taxon>fabids</taxon>
        <taxon>Fabales</taxon>
        <taxon>Fabaceae</taxon>
        <taxon>Papilionoideae</taxon>
        <taxon>50 kb inversion clade</taxon>
        <taxon>NPAAA clade</taxon>
        <taxon>indigoferoid/millettioid clade</taxon>
        <taxon>Phaseoleae</taxon>
        <taxon>Phaseolus</taxon>
    </lineage>
</organism>
<sequence>MAPTTWSRLGSCTRNPPTERWFSPTDPTCARSSCGPGIHQHIRRARRRHDAANVVSYSMNISPDFVVSNMALERTHNSDNTEAACENGTLLVVHDHRNGDDGSQINHGVKENETSGVQG</sequence>
<dbReference type="AlphaFoldDB" id="A0AAN9RMB4"/>
<evidence type="ECO:0000313" key="2">
    <source>
        <dbReference type="EMBL" id="KAK7376939.1"/>
    </source>
</evidence>
<feature type="region of interest" description="Disordered" evidence="1">
    <location>
        <begin position="94"/>
        <end position="119"/>
    </location>
</feature>
<comment type="caution">
    <text evidence="2">The sequence shown here is derived from an EMBL/GenBank/DDBJ whole genome shotgun (WGS) entry which is preliminary data.</text>
</comment>
<reference evidence="2 3" key="1">
    <citation type="submission" date="2024-01" db="EMBL/GenBank/DDBJ databases">
        <title>The genomes of 5 underutilized Papilionoideae crops provide insights into root nodulation and disease resistanc.</title>
        <authorList>
            <person name="Jiang F."/>
        </authorList>
    </citation>
    <scope>NUCLEOTIDE SEQUENCE [LARGE SCALE GENOMIC DNA]</scope>
    <source>
        <strain evidence="2">JINMINGXINNONG_FW02</strain>
        <tissue evidence="2">Leaves</tissue>
    </source>
</reference>
<dbReference type="Proteomes" id="UP001374584">
    <property type="component" value="Unassembled WGS sequence"/>
</dbReference>